<feature type="region of interest" description="Disordered" evidence="2">
    <location>
        <begin position="120"/>
        <end position="145"/>
    </location>
</feature>
<dbReference type="Proteomes" id="UP000316759">
    <property type="component" value="Unassembled WGS sequence"/>
</dbReference>
<keyword evidence="5" id="KW-1185">Reference proteome</keyword>
<dbReference type="PANTHER" id="PTHR22826:SF106">
    <property type="entry name" value="TRIO, ISOFORM A"/>
    <property type="match status" value="1"/>
</dbReference>
<dbReference type="PROSITE" id="PS50010">
    <property type="entry name" value="DH_2"/>
    <property type="match status" value="1"/>
</dbReference>
<evidence type="ECO:0000256" key="1">
    <source>
        <dbReference type="ARBA" id="ARBA00022658"/>
    </source>
</evidence>
<reference evidence="4 5" key="1">
    <citation type="submission" date="2019-04" db="EMBL/GenBank/DDBJ databases">
        <title>Annotation for the trematode Fasciola gigantica.</title>
        <authorList>
            <person name="Choi Y.-J."/>
        </authorList>
    </citation>
    <scope>NUCLEOTIDE SEQUENCE [LARGE SCALE GENOMIC DNA]</scope>
    <source>
        <strain evidence="4">Uganda_cow_1</strain>
    </source>
</reference>
<dbReference type="PANTHER" id="PTHR22826">
    <property type="entry name" value="RHO GUANINE EXCHANGE FACTOR-RELATED"/>
    <property type="match status" value="1"/>
</dbReference>
<dbReference type="Pfam" id="PF00435">
    <property type="entry name" value="Spectrin"/>
    <property type="match status" value="3"/>
</dbReference>
<dbReference type="GO" id="GO:0005737">
    <property type="term" value="C:cytoplasm"/>
    <property type="evidence" value="ECO:0007669"/>
    <property type="project" value="TreeGrafter"/>
</dbReference>
<dbReference type="STRING" id="46835.A0A504YT03"/>
<evidence type="ECO:0000313" key="5">
    <source>
        <dbReference type="Proteomes" id="UP000316759"/>
    </source>
</evidence>
<feature type="domain" description="DH" evidence="3">
    <location>
        <begin position="1524"/>
        <end position="1639"/>
    </location>
</feature>
<proteinExistence type="predicted"/>
<keyword evidence="1" id="KW-0344">Guanine-nucleotide releasing factor</keyword>
<dbReference type="SUPFAM" id="SSF46966">
    <property type="entry name" value="Spectrin repeat"/>
    <property type="match status" value="3"/>
</dbReference>
<dbReference type="Pfam" id="PF00621">
    <property type="entry name" value="RhoGEF"/>
    <property type="match status" value="1"/>
</dbReference>
<feature type="region of interest" description="Disordered" evidence="2">
    <location>
        <begin position="26"/>
        <end position="62"/>
    </location>
</feature>
<feature type="compositionally biased region" description="Low complexity" evidence="2">
    <location>
        <begin position="389"/>
        <end position="398"/>
    </location>
</feature>
<feature type="compositionally biased region" description="Low complexity" evidence="2">
    <location>
        <begin position="934"/>
        <end position="969"/>
    </location>
</feature>
<dbReference type="GO" id="GO:0019898">
    <property type="term" value="C:extrinsic component of membrane"/>
    <property type="evidence" value="ECO:0007669"/>
    <property type="project" value="TreeGrafter"/>
</dbReference>
<dbReference type="SUPFAM" id="SSF50729">
    <property type="entry name" value="PH domain-like"/>
    <property type="match status" value="1"/>
</dbReference>
<protein>
    <submittedName>
        <fullName evidence="4">Kalirin</fullName>
    </submittedName>
</protein>
<dbReference type="CDD" id="cd00170">
    <property type="entry name" value="SEC14"/>
    <property type="match status" value="1"/>
</dbReference>
<dbReference type="SMART" id="SM00325">
    <property type="entry name" value="RhoGEF"/>
    <property type="match status" value="1"/>
</dbReference>
<dbReference type="InterPro" id="IPR011993">
    <property type="entry name" value="PH-like_dom_sf"/>
</dbReference>
<dbReference type="GO" id="GO:0005085">
    <property type="term" value="F:guanyl-nucleotide exchange factor activity"/>
    <property type="evidence" value="ECO:0007669"/>
    <property type="project" value="UniProtKB-KW"/>
</dbReference>
<dbReference type="InterPro" id="IPR018159">
    <property type="entry name" value="Spectrin/alpha-actinin"/>
</dbReference>
<dbReference type="InterPro" id="IPR002017">
    <property type="entry name" value="Spectrin_repeat"/>
</dbReference>
<dbReference type="CDD" id="cd00176">
    <property type="entry name" value="SPEC"/>
    <property type="match status" value="2"/>
</dbReference>
<dbReference type="Pfam" id="PF22697">
    <property type="entry name" value="SOS1_NGEF_PH"/>
    <property type="match status" value="1"/>
</dbReference>
<dbReference type="InterPro" id="IPR051336">
    <property type="entry name" value="RhoGEF_Guanine_NuclExch_SF"/>
</dbReference>
<evidence type="ECO:0000313" key="4">
    <source>
        <dbReference type="EMBL" id="TPP64524.1"/>
    </source>
</evidence>
<comment type="caution">
    <text evidence="4">The sequence shown here is derived from an EMBL/GenBank/DDBJ whole genome shotgun (WGS) entry which is preliminary data.</text>
</comment>
<feature type="compositionally biased region" description="Polar residues" evidence="2">
    <location>
        <begin position="1426"/>
        <end position="1456"/>
    </location>
</feature>
<dbReference type="EMBL" id="SUNJ01004323">
    <property type="protein sequence ID" value="TPP64524.1"/>
    <property type="molecule type" value="Genomic_DNA"/>
</dbReference>
<dbReference type="InterPro" id="IPR035899">
    <property type="entry name" value="DBL_dom_sf"/>
</dbReference>
<feature type="region of interest" description="Disordered" evidence="2">
    <location>
        <begin position="389"/>
        <end position="415"/>
    </location>
</feature>
<feature type="region of interest" description="Disordered" evidence="2">
    <location>
        <begin position="933"/>
        <end position="988"/>
    </location>
</feature>
<feature type="compositionally biased region" description="Low complexity" evidence="2">
    <location>
        <begin position="1478"/>
        <end position="1493"/>
    </location>
</feature>
<sequence length="1743" mass="192666">MDYSNNSLDPEVLEFYCPNRSKNVRCHTHHHAHQHQGPRGHPQQSGPSHAPHSAYKSGYGPTAAHHTVSATAIADASKPFCASGPQTVSGPEHFHHHAQRYRSSVSPVQTISSACSSSASTLTSSSGICRTGPGSGAGGSSHSGQKSVTSLRAIDLLKLLREKIALLPGGRSRQGGPILCFPSNSRADEILFDDLCMLVLYLTFLPEERVKKLGFTVIVDMRNGTTWHSVKPILKVVEQCIGTNVAMAYIIKPDRLFEKHKANMAIGKFSYEIQLVSLETLFREVDPSQLTAELEGSLPYHHEEWIQIRCRLEEFFVSAHDMSDKFGQLFCFLERRSELCTVVEAKRALEEHRSIRLKIVQAPVSALEAEADRLITWLRYGMAAANSSSSVSSASGSSGIPSLPTGTGTASSGTGSGGGASFLATSWVSMNPDFQQMVPLVRQTVAKLYEYRAHLQQKWETGRSRLEQIYQLRIFDEDAERMANWLGQQRHLFLTEYLDIGQNASHAADLLAEHRQFVSSCTIAFEQVARLNGVAGILADVGHFASQQILKKAGQLEHEWKSFAAALEDRSRVLCLSASFHSRAQSFLANCQHRESAMRQVTGSTVNELNQALLTLQNYWQETQSSHEEVCADGRALTDHLSAPVPTGSHTSLTAAVDYSQGRKHCTDLVHEIWAWYKRLERVYTERKTRLTSRLSLLMFKEDVGQVLAWLSEHGEPFLHRQTAVGKSIQRAEQLYNTHMQFEQVAAKTLTNAEKLISVADELAAQADDPEEILQKASELQRRISAFTRAVESRRETVDLGCGFYSHTIEVLAWLHGVRKSHNPSEHLPATIEGMEDELTNFRRERTMIEEGADRVASEGEALTVRLKDSEEVAHIRSVLAQVANGRTTVSALLTERQVRLDLCLQLRLFEADVHSALDCLRHGVPHLVITGRGTSDTSSLGNSSTGTSTNLLLPPSSSTTPTGLQPSSATGSVTNASSTLTITTPPWLADPRQAPDLTALEEISNACLAVLPTAEEVLNKGGELARAFDSVGVNFPAGGPGSSDSGVGDSVETAVERVHRLINELAEAVTAVDELNERISGELDWRRLQLQSRQVLHWIEQCEDILRETAVIPATLAEATALQAEHEKFQPVLTDAHPQAVQCAARASYLLQQATQASTPTSSSGTPEHPHLKDYQSVAEAVANRWQSLVYAAADRHKLLLAATNWYKTSDQVTSVLWSLEKEYHREEDWCQSEKATLGGDTAAYLNQLSVKHAEQKEAFLKACMLARRTSDGFSRYLHRQPASTTGRAEVEERMRTAMSVLMAKEQAVLEAWAVRRRRLDDCIYFINIKRLVEELLTRVHNQSQHFSSPSKGPVTLTASSQLTSSLIQEVNRACESLESMIAASMPLSPGHTIQLKALLSRLQATLPNATPSPSELAPIKPPQFTGSTTVTSSSNEATRLSSDLSKPGVTNVTSRLEIPAPRGKQLPHPETDTDRTSVSSTSSSGAGSTSTCASDVFLVSPSAGGPAATAGPTPEQRRMIRRRENLLRELIQTERTYVQALEQCLETYRKGLMTRQRHWNRSYLPLGLVGKTDVVFGNMQDIFEFHKQTFEPELGKYTESGDFLPEDVGHCFVVHSDRLAELYVAYCVNNTESTRLMIDHGHTYFQALQGLTDDLQISTLGDVILQDQFTVWEPKQLIKKSRERRVFLFDNCLILAKEAPSQAGEHKAKYVHLPSLFVSFLACLASGFIEFRRFRFPDKDS</sequence>
<dbReference type="Gene3D" id="2.30.29.30">
    <property type="entry name" value="Pleckstrin-homology domain (PH domain)/Phosphotyrosine-binding domain (PTB)"/>
    <property type="match status" value="1"/>
</dbReference>
<dbReference type="Gene3D" id="1.20.58.60">
    <property type="match status" value="4"/>
</dbReference>
<evidence type="ECO:0000259" key="3">
    <source>
        <dbReference type="PROSITE" id="PS50010"/>
    </source>
</evidence>
<accession>A0A504YT03</accession>
<feature type="compositionally biased region" description="Polar residues" evidence="2">
    <location>
        <begin position="970"/>
        <end position="985"/>
    </location>
</feature>
<gene>
    <name evidence="4" type="ORF">FGIG_05854</name>
</gene>
<dbReference type="InterPro" id="IPR000219">
    <property type="entry name" value="DH_dom"/>
</dbReference>
<dbReference type="SUPFAM" id="SSF48065">
    <property type="entry name" value="DBL homology domain (DH-domain)"/>
    <property type="match status" value="1"/>
</dbReference>
<dbReference type="OrthoDB" id="10256089at2759"/>
<dbReference type="SMART" id="SM00150">
    <property type="entry name" value="SPEC"/>
    <property type="match status" value="4"/>
</dbReference>
<organism evidence="4 5">
    <name type="scientific">Fasciola gigantica</name>
    <name type="common">Giant liver fluke</name>
    <dbReference type="NCBI Taxonomy" id="46835"/>
    <lineage>
        <taxon>Eukaryota</taxon>
        <taxon>Metazoa</taxon>
        <taxon>Spiralia</taxon>
        <taxon>Lophotrochozoa</taxon>
        <taxon>Platyhelminthes</taxon>
        <taxon>Trematoda</taxon>
        <taxon>Digenea</taxon>
        <taxon>Plagiorchiida</taxon>
        <taxon>Echinostomata</taxon>
        <taxon>Echinostomatoidea</taxon>
        <taxon>Fasciolidae</taxon>
        <taxon>Fasciola</taxon>
    </lineage>
</organism>
<feature type="region of interest" description="Disordered" evidence="2">
    <location>
        <begin position="1411"/>
        <end position="1493"/>
    </location>
</feature>
<name>A0A504YT03_FASGI</name>
<dbReference type="Gene3D" id="1.20.900.10">
    <property type="entry name" value="Dbl homology (DH) domain"/>
    <property type="match status" value="1"/>
</dbReference>
<feature type="compositionally biased region" description="Basic residues" evidence="2">
    <location>
        <begin position="26"/>
        <end position="38"/>
    </location>
</feature>
<dbReference type="InterPro" id="IPR055251">
    <property type="entry name" value="SOS1_NGEF_PH"/>
</dbReference>
<evidence type="ECO:0000256" key="2">
    <source>
        <dbReference type="SAM" id="MobiDB-lite"/>
    </source>
</evidence>
<dbReference type="InterPro" id="IPR001251">
    <property type="entry name" value="CRAL-TRIO_dom"/>
</dbReference>